<keyword evidence="1" id="KW-0805">Transcription regulation</keyword>
<dbReference type="PROSITE" id="PS50995">
    <property type="entry name" value="HTH_MARR_2"/>
    <property type="match status" value="1"/>
</dbReference>
<accession>A0ABV1GHH3</accession>
<reference evidence="5 6" key="1">
    <citation type="submission" date="2024-03" db="EMBL/GenBank/DDBJ databases">
        <title>Human intestinal bacterial collection.</title>
        <authorList>
            <person name="Pauvert C."/>
            <person name="Hitch T.C.A."/>
            <person name="Clavel T."/>
        </authorList>
    </citation>
    <scope>NUCLEOTIDE SEQUENCE [LARGE SCALE GENOMIC DNA]</scope>
    <source>
        <strain evidence="5 6">CLA-JM-H11</strain>
    </source>
</reference>
<proteinExistence type="predicted"/>
<evidence type="ECO:0000313" key="5">
    <source>
        <dbReference type="EMBL" id="MEQ2521265.1"/>
    </source>
</evidence>
<dbReference type="InterPro" id="IPR036388">
    <property type="entry name" value="WH-like_DNA-bd_sf"/>
</dbReference>
<dbReference type="EMBL" id="JBBMFA010000104">
    <property type="protein sequence ID" value="MEQ2521265.1"/>
    <property type="molecule type" value="Genomic_DNA"/>
</dbReference>
<dbReference type="InterPro" id="IPR000835">
    <property type="entry name" value="HTH_MarR-typ"/>
</dbReference>
<name>A0ABV1GHH3_9FIRM</name>
<evidence type="ECO:0000256" key="1">
    <source>
        <dbReference type="ARBA" id="ARBA00023015"/>
    </source>
</evidence>
<feature type="domain" description="HTH marR-type" evidence="4">
    <location>
        <begin position="1"/>
        <end position="137"/>
    </location>
</feature>
<protein>
    <submittedName>
        <fullName evidence="5">MarR family transcriptional regulator</fullName>
    </submittedName>
</protein>
<evidence type="ECO:0000256" key="2">
    <source>
        <dbReference type="ARBA" id="ARBA00023125"/>
    </source>
</evidence>
<gene>
    <name evidence="5" type="ORF">WMO24_12610</name>
</gene>
<organism evidence="5 6">
    <name type="scientific">Ruthenibacterium intestinale</name>
    <dbReference type="NCBI Taxonomy" id="3133163"/>
    <lineage>
        <taxon>Bacteria</taxon>
        <taxon>Bacillati</taxon>
        <taxon>Bacillota</taxon>
        <taxon>Clostridia</taxon>
        <taxon>Eubacteriales</taxon>
        <taxon>Oscillospiraceae</taxon>
        <taxon>Ruthenibacterium</taxon>
    </lineage>
</organism>
<dbReference type="PANTHER" id="PTHR42756">
    <property type="entry name" value="TRANSCRIPTIONAL REGULATOR, MARR"/>
    <property type="match status" value="1"/>
</dbReference>
<dbReference type="Pfam" id="PF12802">
    <property type="entry name" value="MarR_2"/>
    <property type="match status" value="1"/>
</dbReference>
<dbReference type="PANTHER" id="PTHR42756:SF1">
    <property type="entry name" value="TRANSCRIPTIONAL REPRESSOR OF EMRAB OPERON"/>
    <property type="match status" value="1"/>
</dbReference>
<evidence type="ECO:0000256" key="3">
    <source>
        <dbReference type="ARBA" id="ARBA00023163"/>
    </source>
</evidence>
<dbReference type="InterPro" id="IPR036390">
    <property type="entry name" value="WH_DNA-bd_sf"/>
</dbReference>
<evidence type="ECO:0000259" key="4">
    <source>
        <dbReference type="PROSITE" id="PS50995"/>
    </source>
</evidence>
<evidence type="ECO:0000313" key="6">
    <source>
        <dbReference type="Proteomes" id="UP001477672"/>
    </source>
</evidence>
<keyword evidence="6" id="KW-1185">Reference proteome</keyword>
<dbReference type="RefSeq" id="WP_349216775.1">
    <property type="nucleotide sequence ID" value="NZ_JBBMFA010000104.1"/>
</dbReference>
<keyword evidence="2" id="KW-0238">DNA-binding</keyword>
<dbReference type="SMART" id="SM00347">
    <property type="entry name" value="HTH_MARR"/>
    <property type="match status" value="1"/>
</dbReference>
<dbReference type="Gene3D" id="1.10.10.10">
    <property type="entry name" value="Winged helix-like DNA-binding domain superfamily/Winged helix DNA-binding domain"/>
    <property type="match status" value="1"/>
</dbReference>
<sequence length="155" mass="17721">MFTQSQFLAAQQLLKKLYEVCCEPVLQNYGLTRMELDVLMILAEENGIEAAGEMVAQMGFTKSHVSKAVEQLVRRGWVQAIRDDQDRRRQCLRLTKAAQSAVEEGRLAQKKLMRFLYHDMDEQEKRQVDSYLVRAAKNAQSALELYEGGKKHGAV</sequence>
<dbReference type="SUPFAM" id="SSF46785">
    <property type="entry name" value="Winged helix' DNA-binding domain"/>
    <property type="match status" value="1"/>
</dbReference>
<keyword evidence="3" id="KW-0804">Transcription</keyword>
<dbReference type="Proteomes" id="UP001477672">
    <property type="component" value="Unassembled WGS sequence"/>
</dbReference>
<comment type="caution">
    <text evidence="5">The sequence shown here is derived from an EMBL/GenBank/DDBJ whole genome shotgun (WGS) entry which is preliminary data.</text>
</comment>